<dbReference type="Proteomes" id="UP000045824">
    <property type="component" value="Unassembled WGS sequence"/>
</dbReference>
<gene>
    <name evidence="1" type="ORF">ERS008491_01899</name>
</gene>
<protein>
    <submittedName>
        <fullName evidence="1">Uncharacterized protein</fullName>
    </submittedName>
</protein>
<sequence>MKWLLSVIFFISFFSYEKDVDNICQKIAKQGEGDEILFPAINMQSAEKYDRIICR</sequence>
<accession>A0A0T9L7S1</accession>
<name>A0A0T9L7S1_YERKR</name>
<dbReference type="RefSeq" id="WP_157793452.1">
    <property type="nucleotide sequence ID" value="NZ_CAWMAB010000006.1"/>
</dbReference>
<reference evidence="1 2" key="1">
    <citation type="submission" date="2015-03" db="EMBL/GenBank/DDBJ databases">
        <authorList>
            <person name="Murphy D."/>
        </authorList>
    </citation>
    <scope>NUCLEOTIDE SEQUENCE [LARGE SCALE GENOMIC DNA]</scope>
    <source>
        <strain evidence="1 2">FCF326</strain>
    </source>
</reference>
<organism evidence="1 2">
    <name type="scientific">Yersinia kristensenii</name>
    <dbReference type="NCBI Taxonomy" id="28152"/>
    <lineage>
        <taxon>Bacteria</taxon>
        <taxon>Pseudomonadati</taxon>
        <taxon>Pseudomonadota</taxon>
        <taxon>Gammaproteobacteria</taxon>
        <taxon>Enterobacterales</taxon>
        <taxon>Yersiniaceae</taxon>
        <taxon>Yersinia</taxon>
    </lineage>
</organism>
<dbReference type="AlphaFoldDB" id="A0A0T9L7S1"/>
<evidence type="ECO:0000313" key="2">
    <source>
        <dbReference type="Proteomes" id="UP000045824"/>
    </source>
</evidence>
<evidence type="ECO:0000313" key="1">
    <source>
        <dbReference type="EMBL" id="CNE65828.1"/>
    </source>
</evidence>
<dbReference type="EMBL" id="CPYI01000006">
    <property type="protein sequence ID" value="CNE65828.1"/>
    <property type="molecule type" value="Genomic_DNA"/>
</dbReference>
<proteinExistence type="predicted"/>